<accession>A0A9P6ACV3</accession>
<sequence length="76" mass="8352">YMILPLLSIDGYLMCEVFEGSVTGKMFEKFLLTDVPVMCLYPGPCSVLILDNCAIHHGLAVWDIIEGKAGMSCLPK</sequence>
<feature type="non-terminal residue" evidence="1">
    <location>
        <position position="1"/>
    </location>
</feature>
<evidence type="ECO:0000313" key="1">
    <source>
        <dbReference type="EMBL" id="KAF9503267.1"/>
    </source>
</evidence>
<evidence type="ECO:0008006" key="3">
    <source>
        <dbReference type="Google" id="ProtNLM"/>
    </source>
</evidence>
<protein>
    <recommendedName>
        <fullName evidence="3">Tc1-like transposase DDE domain-containing protein</fullName>
    </recommendedName>
</protein>
<evidence type="ECO:0000313" key="2">
    <source>
        <dbReference type="Proteomes" id="UP000886523"/>
    </source>
</evidence>
<organism evidence="1 2">
    <name type="scientific">Hydnum rufescens UP504</name>
    <dbReference type="NCBI Taxonomy" id="1448309"/>
    <lineage>
        <taxon>Eukaryota</taxon>
        <taxon>Fungi</taxon>
        <taxon>Dikarya</taxon>
        <taxon>Basidiomycota</taxon>
        <taxon>Agaricomycotina</taxon>
        <taxon>Agaricomycetes</taxon>
        <taxon>Cantharellales</taxon>
        <taxon>Hydnaceae</taxon>
        <taxon>Hydnum</taxon>
    </lineage>
</organism>
<comment type="caution">
    <text evidence="1">The sequence shown here is derived from an EMBL/GenBank/DDBJ whole genome shotgun (WGS) entry which is preliminary data.</text>
</comment>
<reference evidence="1" key="1">
    <citation type="journal article" date="2020" name="Nat. Commun.">
        <title>Large-scale genome sequencing of mycorrhizal fungi provides insights into the early evolution of symbiotic traits.</title>
        <authorList>
            <person name="Miyauchi S."/>
            <person name="Kiss E."/>
            <person name="Kuo A."/>
            <person name="Drula E."/>
            <person name="Kohler A."/>
            <person name="Sanchez-Garcia M."/>
            <person name="Morin E."/>
            <person name="Andreopoulos B."/>
            <person name="Barry K.W."/>
            <person name="Bonito G."/>
            <person name="Buee M."/>
            <person name="Carver A."/>
            <person name="Chen C."/>
            <person name="Cichocki N."/>
            <person name="Clum A."/>
            <person name="Culley D."/>
            <person name="Crous P.W."/>
            <person name="Fauchery L."/>
            <person name="Girlanda M."/>
            <person name="Hayes R.D."/>
            <person name="Keri Z."/>
            <person name="LaButti K."/>
            <person name="Lipzen A."/>
            <person name="Lombard V."/>
            <person name="Magnuson J."/>
            <person name="Maillard F."/>
            <person name="Murat C."/>
            <person name="Nolan M."/>
            <person name="Ohm R.A."/>
            <person name="Pangilinan J."/>
            <person name="Pereira M.F."/>
            <person name="Perotto S."/>
            <person name="Peter M."/>
            <person name="Pfister S."/>
            <person name="Riley R."/>
            <person name="Sitrit Y."/>
            <person name="Stielow J.B."/>
            <person name="Szollosi G."/>
            <person name="Zifcakova L."/>
            <person name="Stursova M."/>
            <person name="Spatafora J.W."/>
            <person name="Tedersoo L."/>
            <person name="Vaario L.M."/>
            <person name="Yamada A."/>
            <person name="Yan M."/>
            <person name="Wang P."/>
            <person name="Xu J."/>
            <person name="Bruns T."/>
            <person name="Baldrian P."/>
            <person name="Vilgalys R."/>
            <person name="Dunand C."/>
            <person name="Henrissat B."/>
            <person name="Grigoriev I.V."/>
            <person name="Hibbett D."/>
            <person name="Nagy L.G."/>
            <person name="Martin F.M."/>
        </authorList>
    </citation>
    <scope>NUCLEOTIDE SEQUENCE</scope>
    <source>
        <strain evidence="1">UP504</strain>
    </source>
</reference>
<dbReference type="EMBL" id="MU129397">
    <property type="protein sequence ID" value="KAF9503267.1"/>
    <property type="molecule type" value="Genomic_DNA"/>
</dbReference>
<proteinExistence type="predicted"/>
<dbReference type="Proteomes" id="UP000886523">
    <property type="component" value="Unassembled WGS sequence"/>
</dbReference>
<name>A0A9P6ACV3_9AGAM</name>
<dbReference type="AlphaFoldDB" id="A0A9P6ACV3"/>
<dbReference type="OrthoDB" id="2142724at2759"/>
<gene>
    <name evidence="1" type="ORF">BS47DRAFT_1310070</name>
</gene>
<keyword evidence="2" id="KW-1185">Reference proteome</keyword>